<organism evidence="1 2">
    <name type="scientific">Rubroshorea leprosula</name>
    <dbReference type="NCBI Taxonomy" id="152421"/>
    <lineage>
        <taxon>Eukaryota</taxon>
        <taxon>Viridiplantae</taxon>
        <taxon>Streptophyta</taxon>
        <taxon>Embryophyta</taxon>
        <taxon>Tracheophyta</taxon>
        <taxon>Spermatophyta</taxon>
        <taxon>Magnoliopsida</taxon>
        <taxon>eudicotyledons</taxon>
        <taxon>Gunneridae</taxon>
        <taxon>Pentapetalae</taxon>
        <taxon>rosids</taxon>
        <taxon>malvids</taxon>
        <taxon>Malvales</taxon>
        <taxon>Dipterocarpaceae</taxon>
        <taxon>Rubroshorea</taxon>
    </lineage>
</organism>
<dbReference type="AlphaFoldDB" id="A0AAV5IHE4"/>
<protein>
    <submittedName>
        <fullName evidence="1">Uncharacterized protein</fullName>
    </submittedName>
</protein>
<comment type="caution">
    <text evidence="1">The sequence shown here is derived from an EMBL/GenBank/DDBJ whole genome shotgun (WGS) entry which is preliminary data.</text>
</comment>
<proteinExistence type="predicted"/>
<gene>
    <name evidence="1" type="ORF">SLEP1_g13913</name>
</gene>
<evidence type="ECO:0000313" key="1">
    <source>
        <dbReference type="EMBL" id="GKV01357.1"/>
    </source>
</evidence>
<reference evidence="1 2" key="1">
    <citation type="journal article" date="2021" name="Commun. Biol.">
        <title>The genome of Shorea leprosula (Dipterocarpaceae) highlights the ecological relevance of drought in aseasonal tropical rainforests.</title>
        <authorList>
            <person name="Ng K.K.S."/>
            <person name="Kobayashi M.J."/>
            <person name="Fawcett J.A."/>
            <person name="Hatakeyama M."/>
            <person name="Paape T."/>
            <person name="Ng C.H."/>
            <person name="Ang C.C."/>
            <person name="Tnah L.H."/>
            <person name="Lee C.T."/>
            <person name="Nishiyama T."/>
            <person name="Sese J."/>
            <person name="O'Brien M.J."/>
            <person name="Copetti D."/>
            <person name="Mohd Noor M.I."/>
            <person name="Ong R.C."/>
            <person name="Putra M."/>
            <person name="Sireger I.Z."/>
            <person name="Indrioko S."/>
            <person name="Kosugi Y."/>
            <person name="Izuno A."/>
            <person name="Isagi Y."/>
            <person name="Lee S.L."/>
            <person name="Shimizu K.K."/>
        </authorList>
    </citation>
    <scope>NUCLEOTIDE SEQUENCE [LARGE SCALE GENOMIC DNA]</scope>
    <source>
        <strain evidence="1">214</strain>
    </source>
</reference>
<dbReference type="Proteomes" id="UP001054252">
    <property type="component" value="Unassembled WGS sequence"/>
</dbReference>
<dbReference type="EMBL" id="BPVZ01000017">
    <property type="protein sequence ID" value="GKV01357.1"/>
    <property type="molecule type" value="Genomic_DNA"/>
</dbReference>
<name>A0AAV5IHE4_9ROSI</name>
<evidence type="ECO:0000313" key="2">
    <source>
        <dbReference type="Proteomes" id="UP001054252"/>
    </source>
</evidence>
<keyword evidence="2" id="KW-1185">Reference proteome</keyword>
<sequence length="87" mass="9411">MFYELNPIPSSHTDGKGEEVVLRKVKSTQPPKIPAPASVVHQQQKRTAAAQPCSSPPSHAVAQLSWEIPTTAHHSANCNSPFGFCCF</sequence>
<accession>A0AAV5IHE4</accession>